<feature type="compositionally biased region" description="Polar residues" evidence="1">
    <location>
        <begin position="7"/>
        <end position="25"/>
    </location>
</feature>
<evidence type="ECO:0000256" key="1">
    <source>
        <dbReference type="SAM" id="MobiDB-lite"/>
    </source>
</evidence>
<accession>A0A066WEP7</accession>
<dbReference type="EMBL" id="JMSN01000021">
    <property type="protein sequence ID" value="KDN49564.1"/>
    <property type="molecule type" value="Genomic_DNA"/>
</dbReference>
<sequence>MRPLSESLATHRQPSPSVQATSTGTSRKRKYGSLHSSSTSGAKRFRSFVESSSSKSTSSSTSLLHRRARGGNDVDESALLLDAHLPTSVRRANARTAAQMQSIPLRSDTGAPVFFSPVSSAPRSPAVASAEASPTAVSSRLSSATFSPLVLSPWPEAPSLHSSATTAWLSSPTKQQQQEPLRSAFRSDSGAVAAGDTSIHCTSANDSSAQRPLLRTGSPSSAASSCFSTVSFAPEPLGMRTAVEAGASATATARALRSNGQHHREQAMLLRPVTPPLPASSDDDDSGSGGEGEGDAGGSMSKSRRRAAHVAQLASARKTRSALSKKPTALAYEKTARVLNDEDVSPSNNAPRSAREREGDGDEDEDDGSNDSASDDEQPKRDTLRIPLKRCSPASLKRLKVASDSLLEFERNGDSSSSHHAKRAPFRNDEADESPSAVRYAHGRRSCEPSTAAAAAKAKATMKFLCKA</sequence>
<name>A0A066WEP7_TILAU</name>
<proteinExistence type="predicted"/>
<comment type="caution">
    <text evidence="2">The sequence shown here is derived from an EMBL/GenBank/DDBJ whole genome shotgun (WGS) entry which is preliminary data.</text>
</comment>
<reference evidence="2 3" key="1">
    <citation type="submission" date="2014-05" db="EMBL/GenBank/DDBJ databases">
        <title>Draft genome sequence of a rare smut relative, Tilletiaria anomala UBC 951.</title>
        <authorList>
            <consortium name="DOE Joint Genome Institute"/>
            <person name="Toome M."/>
            <person name="Kuo A."/>
            <person name="Henrissat B."/>
            <person name="Lipzen A."/>
            <person name="Tritt A."/>
            <person name="Yoshinaga Y."/>
            <person name="Zane M."/>
            <person name="Barry K."/>
            <person name="Grigoriev I.V."/>
            <person name="Spatafora J.W."/>
            <person name="Aimea M.C."/>
        </authorList>
    </citation>
    <scope>NUCLEOTIDE SEQUENCE [LARGE SCALE GENOMIC DNA]</scope>
    <source>
        <strain evidence="2 3">UBC 951</strain>
    </source>
</reference>
<feature type="region of interest" description="Disordered" evidence="1">
    <location>
        <begin position="201"/>
        <end position="226"/>
    </location>
</feature>
<dbReference type="RefSeq" id="XP_013244350.1">
    <property type="nucleotide sequence ID" value="XM_013388896.1"/>
</dbReference>
<feature type="compositionally biased region" description="Acidic residues" evidence="1">
    <location>
        <begin position="359"/>
        <end position="376"/>
    </location>
</feature>
<organism evidence="2 3">
    <name type="scientific">Tilletiaria anomala (strain ATCC 24038 / CBS 436.72 / UBC 951)</name>
    <dbReference type="NCBI Taxonomy" id="1037660"/>
    <lineage>
        <taxon>Eukaryota</taxon>
        <taxon>Fungi</taxon>
        <taxon>Dikarya</taxon>
        <taxon>Basidiomycota</taxon>
        <taxon>Ustilaginomycotina</taxon>
        <taxon>Exobasidiomycetes</taxon>
        <taxon>Georgefischeriales</taxon>
        <taxon>Tilletiariaceae</taxon>
        <taxon>Tilletiaria</taxon>
    </lineage>
</organism>
<dbReference type="GeneID" id="25266423"/>
<evidence type="ECO:0000313" key="3">
    <source>
        <dbReference type="Proteomes" id="UP000027361"/>
    </source>
</evidence>
<dbReference type="Proteomes" id="UP000027361">
    <property type="component" value="Unassembled WGS sequence"/>
</dbReference>
<feature type="region of interest" description="Disordered" evidence="1">
    <location>
        <begin position="409"/>
        <end position="448"/>
    </location>
</feature>
<feature type="region of interest" description="Disordered" evidence="1">
    <location>
        <begin position="165"/>
        <end position="189"/>
    </location>
</feature>
<feature type="region of interest" description="Disordered" evidence="1">
    <location>
        <begin position="1"/>
        <end position="73"/>
    </location>
</feature>
<feature type="compositionally biased region" description="Polar residues" evidence="1">
    <location>
        <begin position="201"/>
        <end position="210"/>
    </location>
</feature>
<dbReference type="HOGENOM" id="CLU_584197_0_0_1"/>
<feature type="compositionally biased region" description="Low complexity" evidence="1">
    <location>
        <begin position="51"/>
        <end position="62"/>
    </location>
</feature>
<keyword evidence="3" id="KW-1185">Reference proteome</keyword>
<dbReference type="AlphaFoldDB" id="A0A066WEP7"/>
<feature type="region of interest" description="Disordered" evidence="1">
    <location>
        <begin position="271"/>
        <end position="391"/>
    </location>
</feature>
<evidence type="ECO:0000313" key="2">
    <source>
        <dbReference type="EMBL" id="KDN49564.1"/>
    </source>
</evidence>
<feature type="compositionally biased region" description="Polar residues" evidence="1">
    <location>
        <begin position="165"/>
        <end position="180"/>
    </location>
</feature>
<protein>
    <submittedName>
        <fullName evidence="2">Uncharacterized protein</fullName>
    </submittedName>
</protein>
<gene>
    <name evidence="2" type="ORF">K437DRAFT_273218</name>
</gene>
<feature type="compositionally biased region" description="Gly residues" evidence="1">
    <location>
        <begin position="287"/>
        <end position="297"/>
    </location>
</feature>
<dbReference type="InParanoid" id="A0A066WEP7"/>